<organism evidence="2 3">
    <name type="scientific">Lacipirellula limnantheis</name>
    <dbReference type="NCBI Taxonomy" id="2528024"/>
    <lineage>
        <taxon>Bacteria</taxon>
        <taxon>Pseudomonadati</taxon>
        <taxon>Planctomycetota</taxon>
        <taxon>Planctomycetia</taxon>
        <taxon>Pirellulales</taxon>
        <taxon>Lacipirellulaceae</taxon>
        <taxon>Lacipirellula</taxon>
    </lineage>
</organism>
<name>A0A517U072_9BACT</name>
<gene>
    <name evidence="2" type="ORF">I41_32220</name>
</gene>
<sequence length="198" mass="21185">MNVRIVVAVAGFLLANVAVGERLTLTSEQTLRVDFQVRRPFYLEPDVVYIGFDNSSIANWIGTVRCSLFLESQLIGVSTNSTVREVVGPVSLHPAGVWRSSASLFAFGTPTTVDFGDMFSGLSTGSIELVIESGAVSFDREGVQVVLLQATNFAGGYVVEPFPTIMSVAIVPEPIAFVLIGTAVALLGLYRRRGVDPA</sequence>
<accession>A0A517U072</accession>
<dbReference type="Proteomes" id="UP000317909">
    <property type="component" value="Chromosome"/>
</dbReference>
<keyword evidence="1" id="KW-1133">Transmembrane helix</keyword>
<dbReference type="EMBL" id="CP036339">
    <property type="protein sequence ID" value="QDT74028.1"/>
    <property type="molecule type" value="Genomic_DNA"/>
</dbReference>
<reference evidence="2 3" key="1">
    <citation type="submission" date="2019-02" db="EMBL/GenBank/DDBJ databases">
        <title>Deep-cultivation of Planctomycetes and their phenomic and genomic characterization uncovers novel biology.</title>
        <authorList>
            <person name="Wiegand S."/>
            <person name="Jogler M."/>
            <person name="Boedeker C."/>
            <person name="Pinto D."/>
            <person name="Vollmers J."/>
            <person name="Rivas-Marin E."/>
            <person name="Kohn T."/>
            <person name="Peeters S.H."/>
            <person name="Heuer A."/>
            <person name="Rast P."/>
            <person name="Oberbeckmann S."/>
            <person name="Bunk B."/>
            <person name="Jeske O."/>
            <person name="Meyerdierks A."/>
            <person name="Storesund J.E."/>
            <person name="Kallscheuer N."/>
            <person name="Luecker S."/>
            <person name="Lage O.M."/>
            <person name="Pohl T."/>
            <person name="Merkel B.J."/>
            <person name="Hornburger P."/>
            <person name="Mueller R.-W."/>
            <person name="Bruemmer F."/>
            <person name="Labrenz M."/>
            <person name="Spormann A.M."/>
            <person name="Op den Camp H."/>
            <person name="Overmann J."/>
            <person name="Amann R."/>
            <person name="Jetten M.S.M."/>
            <person name="Mascher T."/>
            <person name="Medema M.H."/>
            <person name="Devos D.P."/>
            <person name="Kaster A.-K."/>
            <person name="Ovreas L."/>
            <person name="Rohde M."/>
            <person name="Galperin M.Y."/>
            <person name="Jogler C."/>
        </authorList>
    </citation>
    <scope>NUCLEOTIDE SEQUENCE [LARGE SCALE GENOMIC DNA]</scope>
    <source>
        <strain evidence="2 3">I41</strain>
    </source>
</reference>
<dbReference type="RefSeq" id="WP_145433825.1">
    <property type="nucleotide sequence ID" value="NZ_CP036339.1"/>
</dbReference>
<evidence type="ECO:0008006" key="4">
    <source>
        <dbReference type="Google" id="ProtNLM"/>
    </source>
</evidence>
<dbReference type="AlphaFoldDB" id="A0A517U072"/>
<feature type="transmembrane region" description="Helical" evidence="1">
    <location>
        <begin position="174"/>
        <end position="190"/>
    </location>
</feature>
<keyword evidence="3" id="KW-1185">Reference proteome</keyword>
<keyword evidence="1" id="KW-0472">Membrane</keyword>
<evidence type="ECO:0000313" key="2">
    <source>
        <dbReference type="EMBL" id="QDT74028.1"/>
    </source>
</evidence>
<keyword evidence="1" id="KW-0812">Transmembrane</keyword>
<evidence type="ECO:0000256" key="1">
    <source>
        <dbReference type="SAM" id="Phobius"/>
    </source>
</evidence>
<proteinExistence type="predicted"/>
<protein>
    <recommendedName>
        <fullName evidence="4">PEP-CTERM protein-sorting domain-containing protein</fullName>
    </recommendedName>
</protein>
<evidence type="ECO:0000313" key="3">
    <source>
        <dbReference type="Proteomes" id="UP000317909"/>
    </source>
</evidence>
<dbReference type="KEGG" id="llh:I41_32220"/>